<dbReference type="WBParaSite" id="TREG1_38400.2">
    <property type="protein sequence ID" value="TREG1_38400.2"/>
    <property type="gene ID" value="TREG1_38400"/>
</dbReference>
<dbReference type="Proteomes" id="UP000050795">
    <property type="component" value="Unassembled WGS sequence"/>
</dbReference>
<evidence type="ECO:0000313" key="4">
    <source>
        <dbReference type="WBParaSite" id="TREG1_38400.2"/>
    </source>
</evidence>
<feature type="region of interest" description="Disordered" evidence="1">
    <location>
        <begin position="876"/>
        <end position="944"/>
    </location>
</feature>
<accession>A0AA85JKP9</accession>
<sequence>MLTFLKSSSLSVHLKFSVYWTVIFVHLFNFQQFYCLTPLQIDQNTVNSHILSRFKRMNSDTSEANPPSPSNNMNIFYRIRADRKGLITCEVNSKENDLSVLHTTSVNQTRASSDSVAQSKPTSTLYLICPQLPTSICYMDCNPNCVLNENGCTIPHSVSQVIEGCQFKRINANTFQYQYIINMERLDHTGLWNCEYRGQRAARSLELQAAERLPEKSLDVNNNNTDTDNLIKQNPINKINNSLSNVQSKLTKENSPKTKAKFKETPQRVTVLNKTGMSAKSLKNSTNATEVGKYDTGEISQFRSTQKQESSQFLEFKLTRPELVLSLVGVLAVSLIVNIILIIRCVLLKSYLDDTLHGNISSNLKCLLCLRLKSDLKMSNTLDKSLNQSNHQPILMTSCHVGQLIEPNASFVNYSTHIDDNLTESVLLYQNKPGSYTPQEGNRLLPMNTSIILPNLFQSTISTTPLPSTTITTNGPFVTTSPTFHHLVNNPHTINPNDILKFHTQQNGHSSSGVSLESDPVSSKRVNLFHSQSVNYSKLSSCHPQLPEYCFQNGNNNNNNSIIGQNGSLNGSLIYSNDSISLTDTTNGNSVVPPNQIILSPQNPHSAYRFQYSCSGEQSEKTTRRIGRQSQQQYAYSNDYNRSSQQHISSQSAHQEGKPIHLKSDQFTPRDTDNDERQNSHDLNAYTFRNSSTIDSLSHGTNNSGHQLDEGLTLHSGQLPTCLTPLVVRFPSGESGFLFCPTRTTTTASENYPSESLSRKANRISIHDNPYTKSIDKEKKSPFGGHLNIQTNLEAIKFDNLNHSSQISQISDDDTKMTFLPENSKDQSLMSTNIHGLIFNGLPECQQNHIQRDSVKNCKIASIENEAAFKSLFNRRTDSKDDDDHHDDASDDDQEINGSELVTQKSLHKVSGVNHTTSSSDDALNEEKKTHQQVLTNSTMYPIF</sequence>
<feature type="compositionally biased region" description="Polar residues" evidence="1">
    <location>
        <begin position="913"/>
        <end position="922"/>
    </location>
</feature>
<protein>
    <submittedName>
        <fullName evidence="3 4">Uncharacterized protein</fullName>
    </submittedName>
</protein>
<dbReference type="AlphaFoldDB" id="A0AA85JKP9"/>
<proteinExistence type="predicted"/>
<dbReference type="WBParaSite" id="TREG1_38400.1">
    <property type="protein sequence ID" value="TREG1_38400.1"/>
    <property type="gene ID" value="TREG1_38400"/>
</dbReference>
<evidence type="ECO:0000313" key="3">
    <source>
        <dbReference type="WBParaSite" id="TREG1_38400.1"/>
    </source>
</evidence>
<feature type="region of interest" description="Disordered" evidence="1">
    <location>
        <begin position="639"/>
        <end position="687"/>
    </location>
</feature>
<keyword evidence="2" id="KW-1185">Reference proteome</keyword>
<feature type="compositionally biased region" description="Polar residues" evidence="1">
    <location>
        <begin position="896"/>
        <end position="905"/>
    </location>
</feature>
<reference evidence="2" key="1">
    <citation type="submission" date="2022-06" db="EMBL/GenBank/DDBJ databases">
        <authorList>
            <person name="Berger JAMES D."/>
            <person name="Berger JAMES D."/>
        </authorList>
    </citation>
    <scope>NUCLEOTIDE SEQUENCE [LARGE SCALE GENOMIC DNA]</scope>
</reference>
<feature type="compositionally biased region" description="Basic and acidic residues" evidence="1">
    <location>
        <begin position="655"/>
        <end position="680"/>
    </location>
</feature>
<evidence type="ECO:0000256" key="1">
    <source>
        <dbReference type="SAM" id="MobiDB-lite"/>
    </source>
</evidence>
<feature type="compositionally biased region" description="Basic and acidic residues" evidence="1">
    <location>
        <begin position="876"/>
        <end position="888"/>
    </location>
</feature>
<feature type="compositionally biased region" description="Low complexity" evidence="1">
    <location>
        <begin position="643"/>
        <end position="654"/>
    </location>
</feature>
<feature type="compositionally biased region" description="Polar residues" evidence="1">
    <location>
        <begin position="932"/>
        <end position="944"/>
    </location>
</feature>
<evidence type="ECO:0000313" key="2">
    <source>
        <dbReference type="Proteomes" id="UP000050795"/>
    </source>
</evidence>
<organism evidence="2 4">
    <name type="scientific">Trichobilharzia regenti</name>
    <name type="common">Nasal bird schistosome</name>
    <dbReference type="NCBI Taxonomy" id="157069"/>
    <lineage>
        <taxon>Eukaryota</taxon>
        <taxon>Metazoa</taxon>
        <taxon>Spiralia</taxon>
        <taxon>Lophotrochozoa</taxon>
        <taxon>Platyhelminthes</taxon>
        <taxon>Trematoda</taxon>
        <taxon>Digenea</taxon>
        <taxon>Strigeidida</taxon>
        <taxon>Schistosomatoidea</taxon>
        <taxon>Schistosomatidae</taxon>
        <taxon>Trichobilharzia</taxon>
    </lineage>
</organism>
<name>A0AA85JKP9_TRIRE</name>
<reference evidence="3 4" key="2">
    <citation type="submission" date="2023-11" db="UniProtKB">
        <authorList>
            <consortium name="WormBaseParasite"/>
        </authorList>
    </citation>
    <scope>IDENTIFICATION</scope>
</reference>